<reference evidence="2" key="1">
    <citation type="submission" date="2022-06" db="EMBL/GenBank/DDBJ databases">
        <title>Uncovering the hologenomic basis of an extraordinary plant invasion.</title>
        <authorList>
            <person name="Bieker V.C."/>
            <person name="Martin M.D."/>
            <person name="Gilbert T."/>
            <person name="Hodgins K."/>
            <person name="Battlay P."/>
            <person name="Petersen B."/>
            <person name="Wilson J."/>
        </authorList>
    </citation>
    <scope>NUCLEOTIDE SEQUENCE</scope>
    <source>
        <strain evidence="2">AA19_3_7</strain>
        <tissue evidence="2">Leaf</tissue>
    </source>
</reference>
<dbReference type="PANTHER" id="PTHR42820">
    <property type="entry name" value="SHORT-CHAIN DEHYDROGENASE REDUCTASE"/>
    <property type="match status" value="1"/>
</dbReference>
<evidence type="ECO:0000313" key="2">
    <source>
        <dbReference type="EMBL" id="KAI7728566.1"/>
    </source>
</evidence>
<feature type="non-terminal residue" evidence="2">
    <location>
        <position position="184"/>
    </location>
</feature>
<accession>A0AAD5BRY5</accession>
<evidence type="ECO:0000256" key="1">
    <source>
        <dbReference type="ARBA" id="ARBA00006484"/>
    </source>
</evidence>
<name>A0AAD5BRY5_AMBAR</name>
<feature type="non-terminal residue" evidence="2">
    <location>
        <position position="1"/>
    </location>
</feature>
<comment type="caution">
    <text evidence="2">The sequence shown here is derived from an EMBL/GenBank/DDBJ whole genome shotgun (WGS) entry which is preliminary data.</text>
</comment>
<dbReference type="PANTHER" id="PTHR42820:SF21">
    <property type="entry name" value="SHORT-CHAIN DEHYDROGENASE REDUCTASE 3B-LIKE"/>
    <property type="match status" value="1"/>
</dbReference>
<dbReference type="Gene3D" id="3.40.50.720">
    <property type="entry name" value="NAD(P)-binding Rossmann-like Domain"/>
    <property type="match status" value="1"/>
</dbReference>
<dbReference type="Proteomes" id="UP001206925">
    <property type="component" value="Unassembled WGS sequence"/>
</dbReference>
<comment type="similarity">
    <text evidence="1">Belongs to the short-chain dehydrogenases/reductases (SDR) family.</text>
</comment>
<dbReference type="Pfam" id="PF13561">
    <property type="entry name" value="adh_short_C2"/>
    <property type="match status" value="1"/>
</dbReference>
<dbReference type="SUPFAM" id="SSF51735">
    <property type="entry name" value="NAD(P)-binding Rossmann-fold domains"/>
    <property type="match status" value="1"/>
</dbReference>
<gene>
    <name evidence="2" type="ORF">M8C21_001084</name>
</gene>
<dbReference type="PRINTS" id="PR00081">
    <property type="entry name" value="GDHRDH"/>
</dbReference>
<evidence type="ECO:0000313" key="3">
    <source>
        <dbReference type="Proteomes" id="UP001206925"/>
    </source>
</evidence>
<proteinExistence type="inferred from homology"/>
<keyword evidence="3" id="KW-1185">Reference proteome</keyword>
<organism evidence="2 3">
    <name type="scientific">Ambrosia artemisiifolia</name>
    <name type="common">Common ragweed</name>
    <dbReference type="NCBI Taxonomy" id="4212"/>
    <lineage>
        <taxon>Eukaryota</taxon>
        <taxon>Viridiplantae</taxon>
        <taxon>Streptophyta</taxon>
        <taxon>Embryophyta</taxon>
        <taxon>Tracheophyta</taxon>
        <taxon>Spermatophyta</taxon>
        <taxon>Magnoliopsida</taxon>
        <taxon>eudicotyledons</taxon>
        <taxon>Gunneridae</taxon>
        <taxon>Pentapetalae</taxon>
        <taxon>asterids</taxon>
        <taxon>campanulids</taxon>
        <taxon>Asterales</taxon>
        <taxon>Asteraceae</taxon>
        <taxon>Asteroideae</taxon>
        <taxon>Heliantheae alliance</taxon>
        <taxon>Heliantheae</taxon>
        <taxon>Ambrosia</taxon>
    </lineage>
</organism>
<protein>
    <submittedName>
        <fullName evidence="2">Uncharacterized protein</fullName>
    </submittedName>
</protein>
<dbReference type="InterPro" id="IPR036291">
    <property type="entry name" value="NAD(P)-bd_dom_sf"/>
</dbReference>
<sequence length="184" mass="21304">ERLLYSPVELDASAKHNHSFIREPWFSCRDRRHPRRPWIKCFLIHQPRPMQLCPLRHHQRSPSEVPSGLDDHLDIMFSNAGIITSNQTIIDFAMDEFDCLFVEALFAPLVVLGKIGVNEKKDYSMSKHVVVMGLMKWASKQLGQYGIRVNYVSPYVVATTLMCNTLEKEGEEVEKIYESLVERL</sequence>
<dbReference type="InterPro" id="IPR002347">
    <property type="entry name" value="SDR_fam"/>
</dbReference>
<dbReference type="EMBL" id="JAMZMK010011193">
    <property type="protein sequence ID" value="KAI7728566.1"/>
    <property type="molecule type" value="Genomic_DNA"/>
</dbReference>
<dbReference type="AlphaFoldDB" id="A0AAD5BRY5"/>